<dbReference type="Pfam" id="PF00248">
    <property type="entry name" value="Aldo_ket_red"/>
    <property type="match status" value="1"/>
</dbReference>
<keyword evidence="2" id="KW-0521">NADP</keyword>
<proteinExistence type="inferred from homology"/>
<sequence length="276" mass="30361">MTLSLTTTVTLHDAVEMPQFGLGVFKSEPGPEVESAVTEALELGYRHIDTAEIYKNEEGVGRAVAASGIDRGEIFITTKVWNSDQGYDSTLAAVDASLGRLGMEYVDLYLVHWPKPEHTHDTWRAMEQLQMDGKARAIGVSNFLVHHLDQLAERASVMPSINQIEFHPHLQSPELVAYCDAHGIIVEAWSPLKHGQIIDDLELKTIADAHGVSVAQVALRWMLQRGIVTIPKSVTPARIAQNADLYGFALSDGEVAAIDAMDRNERVGPNPDEIDF</sequence>
<dbReference type="PIRSF" id="PIRSF000097">
    <property type="entry name" value="AKR"/>
    <property type="match status" value="1"/>
</dbReference>
<dbReference type="InterPro" id="IPR036812">
    <property type="entry name" value="NAD(P)_OxRdtase_dom_sf"/>
</dbReference>
<dbReference type="FunFam" id="3.20.20.100:FF:000015">
    <property type="entry name" value="Oxidoreductase, aldo/keto reductase family"/>
    <property type="match status" value="1"/>
</dbReference>
<evidence type="ECO:0000313" key="5">
    <source>
        <dbReference type="EMBL" id="VAW05286.1"/>
    </source>
</evidence>
<dbReference type="PROSITE" id="PS00063">
    <property type="entry name" value="ALDOKETO_REDUCTASE_3"/>
    <property type="match status" value="1"/>
</dbReference>
<feature type="domain" description="NADP-dependent oxidoreductase" evidence="4">
    <location>
        <begin position="31"/>
        <end position="262"/>
    </location>
</feature>
<dbReference type="PRINTS" id="PR00069">
    <property type="entry name" value="ALDKETRDTASE"/>
</dbReference>
<protein>
    <submittedName>
        <fullName evidence="5">Oxidoreductase of aldo/keto reductase family, subgroup 1</fullName>
    </submittedName>
</protein>
<accession>A0A3B0TE94</accession>
<dbReference type="InterPro" id="IPR018170">
    <property type="entry name" value="Aldo/ket_reductase_CS"/>
</dbReference>
<reference evidence="5" key="1">
    <citation type="submission" date="2018-06" db="EMBL/GenBank/DDBJ databases">
        <authorList>
            <person name="Zhirakovskaya E."/>
        </authorList>
    </citation>
    <scope>NUCLEOTIDE SEQUENCE</scope>
</reference>
<dbReference type="EMBL" id="UOEI01000424">
    <property type="protein sequence ID" value="VAW05286.1"/>
    <property type="molecule type" value="Genomic_DNA"/>
</dbReference>
<dbReference type="PROSITE" id="PS00798">
    <property type="entry name" value="ALDOKETO_REDUCTASE_1"/>
    <property type="match status" value="1"/>
</dbReference>
<evidence type="ECO:0000256" key="1">
    <source>
        <dbReference type="ARBA" id="ARBA00007905"/>
    </source>
</evidence>
<dbReference type="PANTHER" id="PTHR43827:SF3">
    <property type="entry name" value="NADP-DEPENDENT OXIDOREDUCTASE DOMAIN-CONTAINING PROTEIN"/>
    <property type="match status" value="1"/>
</dbReference>
<dbReference type="PANTHER" id="PTHR43827">
    <property type="entry name" value="2,5-DIKETO-D-GLUCONIC ACID REDUCTASE"/>
    <property type="match status" value="1"/>
</dbReference>
<organism evidence="5">
    <name type="scientific">hydrothermal vent metagenome</name>
    <dbReference type="NCBI Taxonomy" id="652676"/>
    <lineage>
        <taxon>unclassified sequences</taxon>
        <taxon>metagenomes</taxon>
        <taxon>ecological metagenomes</taxon>
    </lineage>
</organism>
<dbReference type="GO" id="GO:0016616">
    <property type="term" value="F:oxidoreductase activity, acting on the CH-OH group of donors, NAD or NADP as acceptor"/>
    <property type="evidence" value="ECO:0007669"/>
    <property type="project" value="UniProtKB-ARBA"/>
</dbReference>
<name>A0A3B0TE94_9ZZZZ</name>
<keyword evidence="3" id="KW-0560">Oxidoreductase</keyword>
<evidence type="ECO:0000256" key="3">
    <source>
        <dbReference type="ARBA" id="ARBA00023002"/>
    </source>
</evidence>
<dbReference type="Gene3D" id="3.20.20.100">
    <property type="entry name" value="NADP-dependent oxidoreductase domain"/>
    <property type="match status" value="1"/>
</dbReference>
<evidence type="ECO:0000256" key="2">
    <source>
        <dbReference type="ARBA" id="ARBA00022857"/>
    </source>
</evidence>
<dbReference type="AlphaFoldDB" id="A0A3B0TE94"/>
<dbReference type="SUPFAM" id="SSF51430">
    <property type="entry name" value="NAD(P)-linked oxidoreductase"/>
    <property type="match status" value="1"/>
</dbReference>
<dbReference type="InterPro" id="IPR023210">
    <property type="entry name" value="NADP_OxRdtase_dom"/>
</dbReference>
<dbReference type="InterPro" id="IPR020471">
    <property type="entry name" value="AKR"/>
</dbReference>
<comment type="similarity">
    <text evidence="1">Belongs to the aldo/keto reductase family.</text>
</comment>
<evidence type="ECO:0000259" key="4">
    <source>
        <dbReference type="Pfam" id="PF00248"/>
    </source>
</evidence>
<gene>
    <name evidence="5" type="ORF">MNBD_ACTINO01-877</name>
</gene>
<dbReference type="PROSITE" id="PS00062">
    <property type="entry name" value="ALDOKETO_REDUCTASE_2"/>
    <property type="match status" value="1"/>
</dbReference>